<gene>
    <name evidence="1" type="ORF">PYS65_06065</name>
</gene>
<dbReference type="Proteomes" id="UP001216440">
    <property type="component" value="Chromosome"/>
</dbReference>
<dbReference type="EMBL" id="CP121682">
    <property type="protein sequence ID" value="WGD39733.1"/>
    <property type="molecule type" value="Genomic_DNA"/>
</dbReference>
<reference evidence="1 2" key="1">
    <citation type="submission" date="2023-03" db="EMBL/GenBank/DDBJ databases">
        <authorList>
            <person name="Mo P."/>
        </authorList>
    </citation>
    <scope>NUCLEOTIDE SEQUENCE [LARGE SCALE GENOMIC DNA]</scope>
    <source>
        <strain evidence="1 2">HUAS 5</strain>
    </source>
</reference>
<protein>
    <submittedName>
        <fullName evidence="1">Uncharacterized protein</fullName>
    </submittedName>
</protein>
<name>A0ABY8JZP2_9ACTN</name>
<evidence type="ECO:0000313" key="2">
    <source>
        <dbReference type="Proteomes" id="UP001216440"/>
    </source>
</evidence>
<proteinExistence type="predicted"/>
<sequence length="71" mass="7629">MPKLEAVRLGADAYRAGAPKSVLRVGSLGDWSFCYEEWGVLGGMPGLLSRLSHDTETFTVDSNVSVDAFGH</sequence>
<keyword evidence="2" id="KW-1185">Reference proteome</keyword>
<accession>A0ABY8JZP2</accession>
<evidence type="ECO:0000313" key="1">
    <source>
        <dbReference type="EMBL" id="WGD39733.1"/>
    </source>
</evidence>
<organism evidence="1 2">
    <name type="scientific">Streptomyces cathayae</name>
    <dbReference type="NCBI Taxonomy" id="3031124"/>
    <lineage>
        <taxon>Bacteria</taxon>
        <taxon>Bacillati</taxon>
        <taxon>Actinomycetota</taxon>
        <taxon>Actinomycetes</taxon>
        <taxon>Kitasatosporales</taxon>
        <taxon>Streptomycetaceae</taxon>
        <taxon>Streptomyces</taxon>
    </lineage>
</organism>